<keyword evidence="1" id="KW-0808">Transferase</keyword>
<dbReference type="InterPro" id="IPR050832">
    <property type="entry name" value="Bact_Acetyltransf"/>
</dbReference>
<proteinExistence type="predicted"/>
<accession>A0AAU8JSI0</accession>
<dbReference type="EMBL" id="CP159872">
    <property type="protein sequence ID" value="XCM79286.1"/>
    <property type="molecule type" value="Genomic_DNA"/>
</dbReference>
<dbReference type="GO" id="GO:0016747">
    <property type="term" value="F:acyltransferase activity, transferring groups other than amino-acyl groups"/>
    <property type="evidence" value="ECO:0007669"/>
    <property type="project" value="InterPro"/>
</dbReference>
<dbReference type="CDD" id="cd04301">
    <property type="entry name" value="NAT_SF"/>
    <property type="match status" value="1"/>
</dbReference>
<evidence type="ECO:0000256" key="1">
    <source>
        <dbReference type="ARBA" id="ARBA00022679"/>
    </source>
</evidence>
<evidence type="ECO:0000313" key="4">
    <source>
        <dbReference type="EMBL" id="XCM79286.1"/>
    </source>
</evidence>
<dbReference type="SUPFAM" id="SSF55729">
    <property type="entry name" value="Acyl-CoA N-acyltransferases (Nat)"/>
    <property type="match status" value="1"/>
</dbReference>
<name>A0AAU8JSI0_9ACTN</name>
<dbReference type="AlphaFoldDB" id="A0AAU8JSI0"/>
<dbReference type="PANTHER" id="PTHR43877">
    <property type="entry name" value="AMINOALKYLPHOSPHONATE N-ACETYLTRANSFERASE-RELATED-RELATED"/>
    <property type="match status" value="1"/>
</dbReference>
<dbReference type="Pfam" id="PF00583">
    <property type="entry name" value="Acetyltransf_1"/>
    <property type="match status" value="1"/>
</dbReference>
<evidence type="ECO:0000259" key="3">
    <source>
        <dbReference type="PROSITE" id="PS51186"/>
    </source>
</evidence>
<protein>
    <submittedName>
        <fullName evidence="4">GNAT family N-acetyltransferase</fullName>
    </submittedName>
</protein>
<feature type="domain" description="N-acetyltransferase" evidence="3">
    <location>
        <begin position="6"/>
        <end position="163"/>
    </location>
</feature>
<dbReference type="RefSeq" id="WP_354639814.1">
    <property type="nucleotide sequence ID" value="NZ_CP159872.1"/>
</dbReference>
<sequence length="163" mass="18372">MSSYELTIRPATFEDDEELVELNRVIWSRLSEVSPKPAEGARMFDERHPPEQYRVAELDGRIVGFVRQVPPTPLATNGHVRQIQGLGVLPDVRGRGVGDALVDAACDAAREAGARRLTLRVLAHNTPARRLYERHGFRIEGTLHEEFLLDGTYVDDIWMARSL</sequence>
<dbReference type="KEGG" id="kcm:ABWK59_10285"/>
<reference evidence="4" key="1">
    <citation type="submission" date="2024-06" db="EMBL/GenBank/DDBJ databases">
        <title>The genome sequences of Kitasatospora sp. strain HUAS MG31.</title>
        <authorList>
            <person name="Mo P."/>
        </authorList>
    </citation>
    <scope>NUCLEOTIDE SEQUENCE</scope>
    <source>
        <strain evidence="4">HUAS MG31</strain>
    </source>
</reference>
<dbReference type="Gene3D" id="3.40.630.30">
    <property type="match status" value="1"/>
</dbReference>
<dbReference type="InterPro" id="IPR016181">
    <property type="entry name" value="Acyl_CoA_acyltransferase"/>
</dbReference>
<dbReference type="PROSITE" id="PS51186">
    <property type="entry name" value="GNAT"/>
    <property type="match status" value="1"/>
</dbReference>
<keyword evidence="2" id="KW-0012">Acyltransferase</keyword>
<dbReference type="InterPro" id="IPR000182">
    <property type="entry name" value="GNAT_dom"/>
</dbReference>
<gene>
    <name evidence="4" type="ORF">ABWK59_10285</name>
</gene>
<organism evidence="4">
    <name type="scientific">Kitasatospora camelliae</name>
    <dbReference type="NCBI Taxonomy" id="3156397"/>
    <lineage>
        <taxon>Bacteria</taxon>
        <taxon>Bacillati</taxon>
        <taxon>Actinomycetota</taxon>
        <taxon>Actinomycetes</taxon>
        <taxon>Kitasatosporales</taxon>
        <taxon>Streptomycetaceae</taxon>
        <taxon>Kitasatospora</taxon>
    </lineage>
</organism>
<evidence type="ECO:0000256" key="2">
    <source>
        <dbReference type="ARBA" id="ARBA00023315"/>
    </source>
</evidence>